<dbReference type="OrthoDB" id="10390824at2759"/>
<proteinExistence type="predicted"/>
<dbReference type="Proteomes" id="UP001152797">
    <property type="component" value="Unassembled WGS sequence"/>
</dbReference>
<reference evidence="2 3" key="2">
    <citation type="submission" date="2024-05" db="EMBL/GenBank/DDBJ databases">
        <authorList>
            <person name="Chen Y."/>
            <person name="Shah S."/>
            <person name="Dougan E. K."/>
            <person name="Thang M."/>
            <person name="Chan C."/>
        </authorList>
    </citation>
    <scope>NUCLEOTIDE SEQUENCE [LARGE SCALE GENOMIC DNA]</scope>
</reference>
<protein>
    <submittedName>
        <fullName evidence="2">E3 ubiquitin-protein ligase HERC1</fullName>
    </submittedName>
</protein>
<dbReference type="Gene3D" id="3.50.50.100">
    <property type="match status" value="1"/>
</dbReference>
<dbReference type="AlphaFoldDB" id="A0A9P1CNY5"/>
<name>A0A9P1CNY5_9DINO</name>
<reference evidence="1" key="1">
    <citation type="submission" date="2022-10" db="EMBL/GenBank/DDBJ databases">
        <authorList>
            <person name="Chen Y."/>
            <person name="Dougan E. K."/>
            <person name="Chan C."/>
            <person name="Rhodes N."/>
            <person name="Thang M."/>
        </authorList>
    </citation>
    <scope>NUCLEOTIDE SEQUENCE</scope>
</reference>
<comment type="caution">
    <text evidence="1">The sequence shown here is derived from an EMBL/GenBank/DDBJ whole genome shotgun (WGS) entry which is preliminary data.</text>
</comment>
<dbReference type="EMBL" id="CAMXCT030001947">
    <property type="protein sequence ID" value="CAL4781720.1"/>
    <property type="molecule type" value="Genomic_DNA"/>
</dbReference>
<dbReference type="EMBL" id="CAMXCT010001947">
    <property type="protein sequence ID" value="CAI3994408.1"/>
    <property type="molecule type" value="Genomic_DNA"/>
</dbReference>
<evidence type="ECO:0000313" key="3">
    <source>
        <dbReference type="Proteomes" id="UP001152797"/>
    </source>
</evidence>
<sequence length="302" mass="32988">MQCVREGDGVPLASGHIFALGDCAKVLGTEMRFTKDIYPAEAMVGVVVSNLRHLARASQGDLQEIPSRLQEMTLCSLGPHDCIHVMNGRVVSSGWLAAQLKHQVEVTKMGEMRCGAAWFGASSHIGEPPHSRLEMRIGHDGNNGNNGTEVANSVLLTLEARLSDDLVAMQQRLVSDLRAETTLALNRESAAIAALDEQLWITDQRLGQRIDDLEQVRVRERGSAKNGRVLSSILSETLEETRDLEMEPTTTEAADRRAKRVSKGVLADAQLAARSMMEVTGPAGNGVISWRNLGDMICIYYI</sequence>
<accession>A0A9P1CNY5</accession>
<evidence type="ECO:0000313" key="2">
    <source>
        <dbReference type="EMBL" id="CAL4781720.1"/>
    </source>
</evidence>
<dbReference type="EMBL" id="CAMXCT020001947">
    <property type="protein sequence ID" value="CAL1147783.1"/>
    <property type="molecule type" value="Genomic_DNA"/>
</dbReference>
<evidence type="ECO:0000313" key="1">
    <source>
        <dbReference type="EMBL" id="CAI3994408.1"/>
    </source>
</evidence>
<gene>
    <name evidence="1" type="ORF">C1SCF055_LOCUS21056</name>
</gene>
<keyword evidence="3" id="KW-1185">Reference proteome</keyword>
<organism evidence="1">
    <name type="scientific">Cladocopium goreaui</name>
    <dbReference type="NCBI Taxonomy" id="2562237"/>
    <lineage>
        <taxon>Eukaryota</taxon>
        <taxon>Sar</taxon>
        <taxon>Alveolata</taxon>
        <taxon>Dinophyceae</taxon>
        <taxon>Suessiales</taxon>
        <taxon>Symbiodiniaceae</taxon>
        <taxon>Cladocopium</taxon>
    </lineage>
</organism>